<feature type="region of interest" description="Disordered" evidence="4">
    <location>
        <begin position="123"/>
        <end position="145"/>
    </location>
</feature>
<dbReference type="PANTHER" id="PTHR38445">
    <property type="entry name" value="HTH-TYPE TRANSCRIPTIONAL REPRESSOR YTRA"/>
    <property type="match status" value="1"/>
</dbReference>
<dbReference type="InterPro" id="IPR036388">
    <property type="entry name" value="WH-like_DNA-bd_sf"/>
</dbReference>
<dbReference type="SMART" id="SM00345">
    <property type="entry name" value="HTH_GNTR"/>
    <property type="match status" value="1"/>
</dbReference>
<organism evidence="6 7">
    <name type="scientific">Georgenia faecalis</name>
    <dbReference type="NCBI Taxonomy" id="2483799"/>
    <lineage>
        <taxon>Bacteria</taxon>
        <taxon>Bacillati</taxon>
        <taxon>Actinomycetota</taxon>
        <taxon>Actinomycetes</taxon>
        <taxon>Micrococcales</taxon>
        <taxon>Bogoriellaceae</taxon>
        <taxon>Georgenia</taxon>
    </lineage>
</organism>
<name>A0ABV9D6E7_9MICO</name>
<evidence type="ECO:0000259" key="5">
    <source>
        <dbReference type="PROSITE" id="PS50949"/>
    </source>
</evidence>
<dbReference type="PROSITE" id="PS50949">
    <property type="entry name" value="HTH_GNTR"/>
    <property type="match status" value="1"/>
</dbReference>
<sequence length="145" mass="14806">MSRLVSVDLGSGVPPYEQIRGQVAALVAAGGLVPGQRLPTVRDLAADLGVAVGTVQRAYRELEADGLVTSRRRTGTVVAPGAGAAGPGAAVRARAHAFVTEARAGGLGDREILDLVRGALMADPAAAAPPRPGRARDDDLEWGHD</sequence>
<evidence type="ECO:0000256" key="3">
    <source>
        <dbReference type="ARBA" id="ARBA00023163"/>
    </source>
</evidence>
<evidence type="ECO:0000313" key="6">
    <source>
        <dbReference type="EMBL" id="MFC4554281.1"/>
    </source>
</evidence>
<evidence type="ECO:0000256" key="2">
    <source>
        <dbReference type="ARBA" id="ARBA00023125"/>
    </source>
</evidence>
<proteinExistence type="predicted"/>
<keyword evidence="2" id="KW-0238">DNA-binding</keyword>
<dbReference type="PANTHER" id="PTHR38445:SF9">
    <property type="entry name" value="HTH-TYPE TRANSCRIPTIONAL REPRESSOR YTRA"/>
    <property type="match status" value="1"/>
</dbReference>
<evidence type="ECO:0000256" key="1">
    <source>
        <dbReference type="ARBA" id="ARBA00023015"/>
    </source>
</evidence>
<keyword evidence="1" id="KW-0805">Transcription regulation</keyword>
<comment type="caution">
    <text evidence="6">The sequence shown here is derived from an EMBL/GenBank/DDBJ whole genome shotgun (WGS) entry which is preliminary data.</text>
</comment>
<dbReference type="Gene3D" id="1.10.10.10">
    <property type="entry name" value="Winged helix-like DNA-binding domain superfamily/Winged helix DNA-binding domain"/>
    <property type="match status" value="1"/>
</dbReference>
<dbReference type="InterPro" id="IPR000524">
    <property type="entry name" value="Tscrpt_reg_HTH_GntR"/>
</dbReference>
<evidence type="ECO:0000313" key="7">
    <source>
        <dbReference type="Proteomes" id="UP001595955"/>
    </source>
</evidence>
<evidence type="ECO:0000256" key="4">
    <source>
        <dbReference type="SAM" id="MobiDB-lite"/>
    </source>
</evidence>
<dbReference type="CDD" id="cd07377">
    <property type="entry name" value="WHTH_GntR"/>
    <property type="match status" value="1"/>
</dbReference>
<accession>A0ABV9D6E7</accession>
<feature type="compositionally biased region" description="Basic and acidic residues" evidence="4">
    <location>
        <begin position="134"/>
        <end position="145"/>
    </location>
</feature>
<dbReference type="InterPro" id="IPR036390">
    <property type="entry name" value="WH_DNA-bd_sf"/>
</dbReference>
<dbReference type="EMBL" id="JBHSGF010000002">
    <property type="protein sequence ID" value="MFC4554281.1"/>
    <property type="molecule type" value="Genomic_DNA"/>
</dbReference>
<keyword evidence="7" id="KW-1185">Reference proteome</keyword>
<dbReference type="SUPFAM" id="SSF46785">
    <property type="entry name" value="Winged helix' DNA-binding domain"/>
    <property type="match status" value="1"/>
</dbReference>
<dbReference type="Proteomes" id="UP001595955">
    <property type="component" value="Unassembled WGS sequence"/>
</dbReference>
<dbReference type="Pfam" id="PF00392">
    <property type="entry name" value="GntR"/>
    <property type="match status" value="1"/>
</dbReference>
<feature type="domain" description="HTH gntR-type" evidence="5">
    <location>
        <begin position="13"/>
        <end position="81"/>
    </location>
</feature>
<keyword evidence="3" id="KW-0804">Transcription</keyword>
<reference evidence="7" key="1">
    <citation type="journal article" date="2019" name="Int. J. Syst. Evol. Microbiol.">
        <title>The Global Catalogue of Microorganisms (GCM) 10K type strain sequencing project: providing services to taxonomists for standard genome sequencing and annotation.</title>
        <authorList>
            <consortium name="The Broad Institute Genomics Platform"/>
            <consortium name="The Broad Institute Genome Sequencing Center for Infectious Disease"/>
            <person name="Wu L."/>
            <person name="Ma J."/>
        </authorList>
    </citation>
    <scope>NUCLEOTIDE SEQUENCE [LARGE SCALE GENOMIC DNA]</scope>
    <source>
        <strain evidence="7">JCM 3369</strain>
    </source>
</reference>
<protein>
    <submittedName>
        <fullName evidence="6">GntR family transcriptional regulator</fullName>
    </submittedName>
</protein>
<gene>
    <name evidence="6" type="ORF">ACFO3F_03385</name>
</gene>
<dbReference type="RefSeq" id="WP_122825646.1">
    <property type="nucleotide sequence ID" value="NZ_CP033325.1"/>
</dbReference>